<keyword evidence="1" id="KW-1185">Reference proteome</keyword>
<dbReference type="Proteomes" id="UP000504607">
    <property type="component" value="Chromosome 7"/>
</dbReference>
<dbReference type="OrthoDB" id="1613918at2759"/>
<dbReference type="RefSeq" id="XP_010925782.1">
    <property type="nucleotide sequence ID" value="XM_010927480.3"/>
</dbReference>
<gene>
    <name evidence="2" type="primary">LOC105048231</name>
</gene>
<name>A0A6I9RFG4_ELAGV</name>
<dbReference type="KEGG" id="egu:105048231"/>
<dbReference type="InParanoid" id="A0A6I9RFG4"/>
<proteinExistence type="predicted"/>
<dbReference type="GeneID" id="105048231"/>
<reference evidence="2" key="1">
    <citation type="submission" date="2025-08" db="UniProtKB">
        <authorList>
            <consortium name="RefSeq"/>
        </authorList>
    </citation>
    <scope>IDENTIFICATION</scope>
</reference>
<organism evidence="1 2">
    <name type="scientific">Elaeis guineensis var. tenera</name>
    <name type="common">Oil palm</name>
    <dbReference type="NCBI Taxonomy" id="51953"/>
    <lineage>
        <taxon>Eukaryota</taxon>
        <taxon>Viridiplantae</taxon>
        <taxon>Streptophyta</taxon>
        <taxon>Embryophyta</taxon>
        <taxon>Tracheophyta</taxon>
        <taxon>Spermatophyta</taxon>
        <taxon>Magnoliopsida</taxon>
        <taxon>Liliopsida</taxon>
        <taxon>Arecaceae</taxon>
        <taxon>Arecoideae</taxon>
        <taxon>Cocoseae</taxon>
        <taxon>Elaeidinae</taxon>
        <taxon>Elaeis</taxon>
    </lineage>
</organism>
<dbReference type="PANTHER" id="PTHR33600:SF4">
    <property type="entry name" value="PLASTID DIVISION PROTEIN PDV1"/>
    <property type="match status" value="1"/>
</dbReference>
<dbReference type="PANTHER" id="PTHR33600">
    <property type="entry name" value="PLASTID DIVISION PROTEIN PDV2"/>
    <property type="match status" value="1"/>
</dbReference>
<accession>A0A6I9RFG4</accession>
<evidence type="ECO:0000313" key="1">
    <source>
        <dbReference type="Proteomes" id="UP000504607"/>
    </source>
</evidence>
<evidence type="ECO:0000313" key="2">
    <source>
        <dbReference type="RefSeq" id="XP_010925782.1"/>
    </source>
</evidence>
<dbReference type="AlphaFoldDB" id="A0A6I9RFG4"/>
<dbReference type="GO" id="GO:0010020">
    <property type="term" value="P:chloroplast fission"/>
    <property type="evidence" value="ECO:0007669"/>
    <property type="project" value="InterPro"/>
</dbReference>
<protein>
    <submittedName>
        <fullName evidence="2">LOW QUALITY PROTEIN: plastid division protein PDV1-like</fullName>
    </submittedName>
</protein>
<dbReference type="FunCoup" id="A0A6I9RFG4">
    <property type="interactions" value="1488"/>
</dbReference>
<dbReference type="InterPro" id="IPR038939">
    <property type="entry name" value="PDV1/PDV2"/>
</dbReference>
<sequence>MRWEMEEIEAVLERIWDLHDKISDAIHAISRAHFLKSIKALSQSAWENKHPPAAVKVAGGEGEGRRGFVFVKDFRAEEEEAVMAEARSLNAIRTALENLEDQLEFFHTVQSQQRAERDAAIARLEQSRIILAMRLADHKGKKYQVIDEAVEFVGDVHNTGHFVSPKNLCEMPRNQSGDNLEIHEGKRSCVMMQMLISSLALAKKSFKLESIGSVLGNAAVFAVSMLALLQLHQVAFRSETPQIQDQTYYGRRNEKDISQLENSSRTNRMKQFDVLSARG</sequence>